<dbReference type="Gene3D" id="3.40.50.1820">
    <property type="entry name" value="alpha/beta hydrolase"/>
    <property type="match status" value="1"/>
</dbReference>
<dbReference type="Proteomes" id="UP001053296">
    <property type="component" value="Chromosome"/>
</dbReference>
<keyword evidence="1" id="KW-0732">Signal</keyword>
<feature type="signal peptide" evidence="1">
    <location>
        <begin position="1"/>
        <end position="18"/>
    </location>
</feature>
<gene>
    <name evidence="2" type="ORF">PSDVSF_26750</name>
</gene>
<proteinExistence type="predicted"/>
<dbReference type="SUPFAM" id="SSF53474">
    <property type="entry name" value="alpha/beta-Hydrolases"/>
    <property type="match status" value="1"/>
</dbReference>
<dbReference type="EMBL" id="AP024485">
    <property type="protein sequence ID" value="BCS89433.1"/>
    <property type="molecule type" value="Genomic_DNA"/>
</dbReference>
<dbReference type="InterPro" id="IPR029058">
    <property type="entry name" value="AB_hydrolase_fold"/>
</dbReference>
<dbReference type="RefSeq" id="WP_229591406.1">
    <property type="nucleotide sequence ID" value="NZ_AP024485.1"/>
</dbReference>
<evidence type="ECO:0000313" key="2">
    <source>
        <dbReference type="EMBL" id="BCS89433.1"/>
    </source>
</evidence>
<dbReference type="PIRSF" id="PIRSF031982">
    <property type="entry name" value="UCP031982_abhydr"/>
    <property type="match status" value="1"/>
</dbReference>
<accession>A0ABM7P8W2</accession>
<protein>
    <submittedName>
        <fullName evidence="2">Dienelactone hydrolase</fullName>
    </submittedName>
</protein>
<name>A0ABM7P8W2_9BACT</name>
<evidence type="ECO:0000313" key="3">
    <source>
        <dbReference type="Proteomes" id="UP001053296"/>
    </source>
</evidence>
<feature type="chain" id="PRO_5045035600" evidence="1">
    <location>
        <begin position="19"/>
        <end position="332"/>
    </location>
</feature>
<evidence type="ECO:0000256" key="1">
    <source>
        <dbReference type="SAM" id="SignalP"/>
    </source>
</evidence>
<dbReference type="GO" id="GO:0016787">
    <property type="term" value="F:hydrolase activity"/>
    <property type="evidence" value="ECO:0007669"/>
    <property type="project" value="UniProtKB-KW"/>
</dbReference>
<reference evidence="2" key="1">
    <citation type="journal article" date="2022" name="Arch. Microbiol.">
        <title>Pseudodesulfovibrio sediminis sp. nov., a mesophilic and neutrophilic sulfate-reducing bacterium isolated from sediment of a brackish lake.</title>
        <authorList>
            <person name="Takahashi A."/>
            <person name="Kojima H."/>
            <person name="Watanabe M."/>
            <person name="Fukui M."/>
        </authorList>
    </citation>
    <scope>NUCLEOTIDE SEQUENCE</scope>
    <source>
        <strain evidence="2">SF6</strain>
    </source>
</reference>
<sequence>MKAIYVLVLLIACAASSAAGQPPGFTHLNSTTIQGRALELSIWYPVEDGILEAVEVGGNAVFMGAKAALDVPFSGGTYPLVLVKHGGLRSANDSGSWLCAPLARVGFIVVEINGQRPDNAASATNEIWQRPNDISRALDLLTALPKWAEHIDRSKIFVVGFALGGTAALAISGGQFDVQRYIHSCDDGNIHGPDCAWYAAQNVPLSQVDQKQLAVPRHDPRIAAAVTINPEYTKTFVDGAAAIDIPTLLIYLGNKGQPNDVIRGPSIQEVTVPAANIFDGFSICTGDGSKILFAEGGDPRICGTSEKTRESIHRWVVGKIKAFLGADGATAQ</sequence>
<keyword evidence="3" id="KW-1185">Reference proteome</keyword>
<dbReference type="InterPro" id="IPR016986">
    <property type="entry name" value="UCP031982_abhydr"/>
</dbReference>
<keyword evidence="2" id="KW-0378">Hydrolase</keyword>
<organism evidence="2 3">
    <name type="scientific">Pseudodesulfovibrio sediminis</name>
    <dbReference type="NCBI Taxonomy" id="2810563"/>
    <lineage>
        <taxon>Bacteria</taxon>
        <taxon>Pseudomonadati</taxon>
        <taxon>Thermodesulfobacteriota</taxon>
        <taxon>Desulfovibrionia</taxon>
        <taxon>Desulfovibrionales</taxon>
        <taxon>Desulfovibrionaceae</taxon>
    </lineage>
</organism>